<gene>
    <name evidence="1" type="ORF">METZ01_LOCUS160991</name>
</gene>
<organism evidence="1">
    <name type="scientific">marine metagenome</name>
    <dbReference type="NCBI Taxonomy" id="408172"/>
    <lineage>
        <taxon>unclassified sequences</taxon>
        <taxon>metagenomes</taxon>
        <taxon>ecological metagenomes</taxon>
    </lineage>
</organism>
<reference evidence="1" key="1">
    <citation type="submission" date="2018-05" db="EMBL/GenBank/DDBJ databases">
        <authorList>
            <person name="Lanie J.A."/>
            <person name="Ng W.-L."/>
            <person name="Kazmierczak K.M."/>
            <person name="Andrzejewski T.M."/>
            <person name="Davidsen T.M."/>
            <person name="Wayne K.J."/>
            <person name="Tettelin H."/>
            <person name="Glass J.I."/>
            <person name="Rusch D."/>
            <person name="Podicherti R."/>
            <person name="Tsui H.-C.T."/>
            <person name="Winkler M.E."/>
        </authorList>
    </citation>
    <scope>NUCLEOTIDE SEQUENCE</scope>
</reference>
<dbReference type="EMBL" id="UINC01027973">
    <property type="protein sequence ID" value="SVB08137.1"/>
    <property type="molecule type" value="Genomic_DNA"/>
</dbReference>
<protein>
    <submittedName>
        <fullName evidence="1">Uncharacterized protein</fullName>
    </submittedName>
</protein>
<sequence>VFKLISIIPIAITGIILGALSCSNYESVTVTEEAFSSLISSHELQSILDETTPVNGNITDYKEVLRNDADELSSVDSWFMNQLSTDDGYTLIQIIVTDYTDDGESKDQYDGIVDSADEAIAQFANMNMGSAISLQSLQNIKVANPIGDAQVRQDFRAVKQGIGIVFRKGDKLVRITDRSMLPNSTFQQLEEIGTLLENRL</sequence>
<dbReference type="AlphaFoldDB" id="A0A382B4H2"/>
<accession>A0A382B4H2</accession>
<feature type="non-terminal residue" evidence="1">
    <location>
        <position position="1"/>
    </location>
</feature>
<name>A0A382B4H2_9ZZZZ</name>
<proteinExistence type="predicted"/>
<evidence type="ECO:0000313" key="1">
    <source>
        <dbReference type="EMBL" id="SVB08137.1"/>
    </source>
</evidence>